<dbReference type="EMBL" id="JAIWOZ010000004">
    <property type="protein sequence ID" value="KAH6605723.1"/>
    <property type="molecule type" value="Genomic_DNA"/>
</dbReference>
<keyword evidence="2" id="KW-1185">Reference proteome</keyword>
<evidence type="ECO:0000313" key="1">
    <source>
        <dbReference type="EMBL" id="KAH6605723.1"/>
    </source>
</evidence>
<reference evidence="1" key="1">
    <citation type="submission" date="2021-08" db="EMBL/GenBank/DDBJ databases">
        <title>Chromosome-Level Trichoderma cornu-damae using Hi-C Data.</title>
        <authorList>
            <person name="Kim C.S."/>
        </authorList>
    </citation>
    <scope>NUCLEOTIDE SEQUENCE</scope>
    <source>
        <strain evidence="1">KA19-0412C</strain>
    </source>
</reference>
<dbReference type="AlphaFoldDB" id="A0A9P8TUU9"/>
<proteinExistence type="predicted"/>
<accession>A0A9P8TUU9</accession>
<name>A0A9P8TUU9_9HYPO</name>
<gene>
    <name evidence="1" type="ORF">Trco_004876</name>
</gene>
<organism evidence="1 2">
    <name type="scientific">Trichoderma cornu-damae</name>
    <dbReference type="NCBI Taxonomy" id="654480"/>
    <lineage>
        <taxon>Eukaryota</taxon>
        <taxon>Fungi</taxon>
        <taxon>Dikarya</taxon>
        <taxon>Ascomycota</taxon>
        <taxon>Pezizomycotina</taxon>
        <taxon>Sordariomycetes</taxon>
        <taxon>Hypocreomycetidae</taxon>
        <taxon>Hypocreales</taxon>
        <taxon>Hypocreaceae</taxon>
        <taxon>Trichoderma</taxon>
    </lineage>
</organism>
<evidence type="ECO:0000313" key="2">
    <source>
        <dbReference type="Proteomes" id="UP000827724"/>
    </source>
</evidence>
<protein>
    <submittedName>
        <fullName evidence="1">Uncharacterized protein</fullName>
    </submittedName>
</protein>
<dbReference type="Proteomes" id="UP000827724">
    <property type="component" value="Unassembled WGS sequence"/>
</dbReference>
<sequence length="174" mass="18518">MLSWLASILSRPAGSICFLPDPFLELAFCTRYVGVVAVIFGDGLGGVTNPFDVSWSVLGPGACSDVPQRHFCFLGIAAVTAAQVQGRDAGCGHELSGRPGLRTGTMSPSAEGGRISNQLVRVSQCQVQQRRQPAVELKILDIRKPRALSAPQKPDQNAAGRVHSGIEKLAPLNW</sequence>
<comment type="caution">
    <text evidence="1">The sequence shown here is derived from an EMBL/GenBank/DDBJ whole genome shotgun (WGS) entry which is preliminary data.</text>
</comment>